<dbReference type="InterPro" id="IPR023198">
    <property type="entry name" value="PGP-like_dom2"/>
</dbReference>
<dbReference type="SFLD" id="SFLDG01129">
    <property type="entry name" value="C1.5:_HAD__Beta-PGM__Phosphata"/>
    <property type="match status" value="1"/>
</dbReference>
<proteinExistence type="predicted"/>
<dbReference type="InterPro" id="IPR006439">
    <property type="entry name" value="HAD-SF_hydro_IA"/>
</dbReference>
<dbReference type="Gene3D" id="1.10.150.240">
    <property type="entry name" value="Putative phosphatase, domain 2"/>
    <property type="match status" value="1"/>
</dbReference>
<dbReference type="InterPro" id="IPR036412">
    <property type="entry name" value="HAD-like_sf"/>
</dbReference>
<dbReference type="AlphaFoldDB" id="A0A2S8EZL8"/>
<name>A0A2S8EZL8_9BACT</name>
<dbReference type="InterPro" id="IPR023214">
    <property type="entry name" value="HAD_sf"/>
</dbReference>
<reference evidence="1 2" key="1">
    <citation type="submission" date="2018-02" db="EMBL/GenBank/DDBJ databases">
        <title>Comparative genomes isolates from brazilian mangrove.</title>
        <authorList>
            <person name="Araujo J.E."/>
            <person name="Taketani R.G."/>
            <person name="Silva M.C.P."/>
            <person name="Loureco M.V."/>
            <person name="Andreote F.D."/>
        </authorList>
    </citation>
    <scope>NUCLEOTIDE SEQUENCE [LARGE SCALE GENOMIC DNA]</scope>
    <source>
        <strain evidence="1 2">HEX-2 MGV</strain>
    </source>
</reference>
<dbReference type="PANTHER" id="PTHR18901">
    <property type="entry name" value="2-DEOXYGLUCOSE-6-PHOSPHATE PHOSPHATASE 2"/>
    <property type="match status" value="1"/>
</dbReference>
<accession>A0A2S8EZL8</accession>
<dbReference type="SFLD" id="SFLDS00003">
    <property type="entry name" value="Haloacid_Dehalogenase"/>
    <property type="match status" value="1"/>
</dbReference>
<dbReference type="Proteomes" id="UP000240009">
    <property type="component" value="Unassembled WGS sequence"/>
</dbReference>
<comment type="caution">
    <text evidence="1">The sequence shown here is derived from an EMBL/GenBank/DDBJ whole genome shotgun (WGS) entry which is preliminary data.</text>
</comment>
<protein>
    <submittedName>
        <fullName evidence="1">HAD family phosphatase</fullName>
    </submittedName>
</protein>
<evidence type="ECO:0000313" key="2">
    <source>
        <dbReference type="Proteomes" id="UP000240009"/>
    </source>
</evidence>
<sequence>MNMPELKAVVFDMDGTILNTEMLYPQVSTEILRRRGLCLTKELTDAMMGRPAPKAFQVMIDWHDLVDSIETLYQESEEIFADILETSLGLMPGFTELFKSILEAGYPIAVCTSARRDTAIDLLGRFNITPELQFVIGGDDVKHGKPDPEIYLTAADRLGLVPSEIVVFEDSQTGCKAAIDAGTYAIAVPGDHSREHGFEGAQFVADTLHDRRIYERLDLRSPI</sequence>
<dbReference type="SFLD" id="SFLDG01135">
    <property type="entry name" value="C1.5.6:_HAD__Beta-PGM__Phospha"/>
    <property type="match status" value="1"/>
</dbReference>
<organism evidence="1 2">
    <name type="scientific">Blastopirellula marina</name>
    <dbReference type="NCBI Taxonomy" id="124"/>
    <lineage>
        <taxon>Bacteria</taxon>
        <taxon>Pseudomonadati</taxon>
        <taxon>Planctomycetota</taxon>
        <taxon>Planctomycetia</taxon>
        <taxon>Pirellulales</taxon>
        <taxon>Pirellulaceae</taxon>
        <taxon>Blastopirellula</taxon>
    </lineage>
</organism>
<dbReference type="PROSITE" id="PS01228">
    <property type="entry name" value="COF_1"/>
    <property type="match status" value="1"/>
</dbReference>
<evidence type="ECO:0000313" key="1">
    <source>
        <dbReference type="EMBL" id="PQO25321.1"/>
    </source>
</evidence>
<dbReference type="Pfam" id="PF13419">
    <property type="entry name" value="HAD_2"/>
    <property type="match status" value="1"/>
</dbReference>
<dbReference type="OrthoDB" id="9797743at2"/>
<dbReference type="Gene3D" id="3.40.50.1000">
    <property type="entry name" value="HAD superfamily/HAD-like"/>
    <property type="match status" value="1"/>
</dbReference>
<dbReference type="NCBIfam" id="TIGR01509">
    <property type="entry name" value="HAD-SF-IA-v3"/>
    <property type="match status" value="1"/>
</dbReference>
<dbReference type="InterPro" id="IPR041492">
    <property type="entry name" value="HAD_2"/>
</dbReference>
<dbReference type="PANTHER" id="PTHR18901:SF38">
    <property type="entry name" value="PSEUDOURIDINE-5'-PHOSPHATASE"/>
    <property type="match status" value="1"/>
</dbReference>
<dbReference type="SUPFAM" id="SSF56784">
    <property type="entry name" value="HAD-like"/>
    <property type="match status" value="1"/>
</dbReference>
<gene>
    <name evidence="1" type="ORF">C5Y96_25830</name>
</gene>
<dbReference type="EMBL" id="PUIA01000085">
    <property type="protein sequence ID" value="PQO25321.1"/>
    <property type="molecule type" value="Genomic_DNA"/>
</dbReference>